<evidence type="ECO:0000313" key="1">
    <source>
        <dbReference type="Ensembl" id="ENSCPVP00000005744.1"/>
    </source>
</evidence>
<accession>A0A8C3MKX9</accession>
<dbReference type="Proteomes" id="UP000694382">
    <property type="component" value="Chromosome 1"/>
</dbReference>
<organism evidence="1 2">
    <name type="scientific">Geospiza parvula</name>
    <name type="common">Small tree-finch</name>
    <name type="synonym">Camarhynchus parvulus</name>
    <dbReference type="NCBI Taxonomy" id="87175"/>
    <lineage>
        <taxon>Eukaryota</taxon>
        <taxon>Metazoa</taxon>
        <taxon>Chordata</taxon>
        <taxon>Craniata</taxon>
        <taxon>Vertebrata</taxon>
        <taxon>Euteleostomi</taxon>
        <taxon>Archelosauria</taxon>
        <taxon>Archosauria</taxon>
        <taxon>Dinosauria</taxon>
        <taxon>Saurischia</taxon>
        <taxon>Theropoda</taxon>
        <taxon>Coelurosauria</taxon>
        <taxon>Aves</taxon>
        <taxon>Neognathae</taxon>
        <taxon>Neoaves</taxon>
        <taxon>Telluraves</taxon>
        <taxon>Australaves</taxon>
        <taxon>Passeriformes</taxon>
        <taxon>Thraupidae</taxon>
        <taxon>Camarhynchus</taxon>
    </lineage>
</organism>
<evidence type="ECO:0000313" key="2">
    <source>
        <dbReference type="Proteomes" id="UP000694382"/>
    </source>
</evidence>
<reference evidence="1" key="2">
    <citation type="submission" date="2025-08" db="UniProtKB">
        <authorList>
            <consortium name="Ensembl"/>
        </authorList>
    </citation>
    <scope>IDENTIFICATION</scope>
</reference>
<name>A0A8C3MKX9_GEOPR</name>
<keyword evidence="2" id="KW-1185">Reference proteome</keyword>
<proteinExistence type="predicted"/>
<reference evidence="1" key="3">
    <citation type="submission" date="2025-09" db="UniProtKB">
        <authorList>
            <consortium name="Ensembl"/>
        </authorList>
    </citation>
    <scope>IDENTIFICATION</scope>
</reference>
<protein>
    <submittedName>
        <fullName evidence="1">Uncharacterized protein</fullName>
    </submittedName>
</protein>
<sequence>IAVRPYTIFVALFWLPSNISMCFLYCIIVVPKTVHNIQSCAMRGSLIPVRGIGTPKPSQYLQLCVRNRALAAGMARQQLCAMTGDSMPDRTSNILLSLRFSIDIFLYMEDRFVSYDLF</sequence>
<reference evidence="1" key="1">
    <citation type="submission" date="2020-02" db="EMBL/GenBank/DDBJ databases">
        <authorList>
            <person name="Enbody D E."/>
            <person name="Pettersson E M."/>
        </authorList>
    </citation>
    <scope>NUCLEOTIDE SEQUENCE [LARGE SCALE GENOMIC DNA]</scope>
</reference>
<dbReference type="AlphaFoldDB" id="A0A8C3MKX9"/>
<dbReference type="Ensembl" id="ENSCPVT00000005967.2">
    <property type="protein sequence ID" value="ENSCPVP00000005744.1"/>
    <property type="gene ID" value="ENSCPVG00000004249.2"/>
</dbReference>